<feature type="transmembrane region" description="Helical" evidence="9">
    <location>
        <begin position="235"/>
        <end position="256"/>
    </location>
</feature>
<dbReference type="GO" id="GO:0016020">
    <property type="term" value="C:membrane"/>
    <property type="evidence" value="ECO:0007669"/>
    <property type="project" value="UniProtKB-SubCell"/>
</dbReference>
<protein>
    <submittedName>
        <fullName evidence="11">General substrate transporter</fullName>
    </submittedName>
</protein>
<dbReference type="PROSITE" id="PS00217">
    <property type="entry name" value="SUGAR_TRANSPORT_2"/>
    <property type="match status" value="1"/>
</dbReference>
<evidence type="ECO:0000256" key="3">
    <source>
        <dbReference type="ARBA" id="ARBA00022448"/>
    </source>
</evidence>
<sequence>MPSSQSAGAPLMADRQDRDHGKDPGRNAGDDSAALLQQEDYYADAADDGDIAAELDLVGLPKPGQPSARAGVFVWLLTMAACISGLLFGYDTGVISAALVSIGTSLSDRELTSFDKSIITSSTALFALIVSPFSSIVADALGRRRVLLLADFLFIIGALLQSSAHTVTSMVLGRAVIGAAVGAASFVVPLYLAELAPASHRGRLVTMNVLSITLGQVVAYVVGWALSVWGDRVSAWRYMVGLGALPAALQLSVVMYMPETPRWLVMVGRSAMAKRVVAQVAGGSNGGAAMAATAAAVVREIEDEIRGEREAMRREGSPRLEWWGGWRELVAVQRNRRALTIACLLQGLQQLCGFNSLMYFSATIFSLVGFRTPTMTAMTVAVTNFLFTVVALFLIDRIGRRRILLYSLPFMIGGLVLSAYGFSFIDLGVPEAPSTTTAGDSGVGVPGSGPGPGPGPGPEPDTGEGGAGAGAEGPEGAAFIILVSIMVYVASYALGLGNVPWMQSELFPLAVRSIGSGVATATNWGANFIVGLTFLPLMELLSPSLTFMLYAAICVVGYVLVWQIYPETAGLSLEEATMLLENGWGFDRRTDSP</sequence>
<feature type="compositionally biased region" description="Basic and acidic residues" evidence="8">
    <location>
        <begin position="14"/>
        <end position="29"/>
    </location>
</feature>
<feature type="compositionally biased region" description="Pro residues" evidence="8">
    <location>
        <begin position="449"/>
        <end position="459"/>
    </location>
</feature>
<name>A0A3N2Q950_SODAK</name>
<keyword evidence="12" id="KW-1185">Reference proteome</keyword>
<dbReference type="EMBL" id="ML119051">
    <property type="protein sequence ID" value="ROT43294.1"/>
    <property type="molecule type" value="Genomic_DNA"/>
</dbReference>
<feature type="region of interest" description="Disordered" evidence="8">
    <location>
        <begin position="1"/>
        <end position="31"/>
    </location>
</feature>
<comment type="similarity">
    <text evidence="2 7">Belongs to the major facilitator superfamily. Sugar transporter (TC 2.A.1.1) family.</text>
</comment>
<proteinExistence type="inferred from homology"/>
<feature type="transmembrane region" description="Helical" evidence="9">
    <location>
        <begin position="171"/>
        <end position="192"/>
    </location>
</feature>
<evidence type="ECO:0000256" key="6">
    <source>
        <dbReference type="ARBA" id="ARBA00023136"/>
    </source>
</evidence>
<feature type="transmembrane region" description="Helical" evidence="9">
    <location>
        <begin position="118"/>
        <end position="139"/>
    </location>
</feature>
<evidence type="ECO:0000256" key="7">
    <source>
        <dbReference type="RuleBase" id="RU003346"/>
    </source>
</evidence>
<gene>
    <name evidence="11" type="ORF">SODALDRAFT_375488</name>
</gene>
<evidence type="ECO:0000256" key="8">
    <source>
        <dbReference type="SAM" id="MobiDB-lite"/>
    </source>
</evidence>
<keyword evidence="3 7" id="KW-0813">Transport</keyword>
<keyword evidence="4 9" id="KW-0812">Transmembrane</keyword>
<evidence type="ECO:0000256" key="1">
    <source>
        <dbReference type="ARBA" id="ARBA00004141"/>
    </source>
</evidence>
<dbReference type="AlphaFoldDB" id="A0A3N2Q950"/>
<feature type="transmembrane region" description="Helical" evidence="9">
    <location>
        <begin position="547"/>
        <end position="565"/>
    </location>
</feature>
<feature type="transmembrane region" description="Helical" evidence="9">
    <location>
        <begin position="204"/>
        <end position="229"/>
    </location>
</feature>
<feature type="transmembrane region" description="Helical" evidence="9">
    <location>
        <begin position="376"/>
        <end position="396"/>
    </location>
</feature>
<keyword evidence="6 9" id="KW-0472">Membrane</keyword>
<dbReference type="PRINTS" id="PR00171">
    <property type="entry name" value="SUGRTRNSPORT"/>
</dbReference>
<dbReference type="SUPFAM" id="SSF103473">
    <property type="entry name" value="MFS general substrate transporter"/>
    <property type="match status" value="1"/>
</dbReference>
<reference evidence="11 12" key="1">
    <citation type="journal article" date="2018" name="Mol. Ecol.">
        <title>The obligate alkalophilic soda-lake fungus Sodiomyces alkalinus has shifted to a protein diet.</title>
        <authorList>
            <person name="Grum-Grzhimaylo A.A."/>
            <person name="Falkoski D.L."/>
            <person name="van den Heuvel J."/>
            <person name="Valero-Jimenez C.A."/>
            <person name="Min B."/>
            <person name="Choi I.G."/>
            <person name="Lipzen A."/>
            <person name="Daum C.G."/>
            <person name="Aanen D.K."/>
            <person name="Tsang A."/>
            <person name="Henrissat B."/>
            <person name="Bilanenko E.N."/>
            <person name="de Vries R.P."/>
            <person name="van Kan J.A.L."/>
            <person name="Grigoriev I.V."/>
            <person name="Debets A.J.M."/>
        </authorList>
    </citation>
    <scope>NUCLEOTIDE SEQUENCE [LARGE SCALE GENOMIC DNA]</scope>
    <source>
        <strain evidence="11 12">F11</strain>
    </source>
</reference>
<dbReference type="RefSeq" id="XP_028471100.1">
    <property type="nucleotide sequence ID" value="XM_028614754.1"/>
</dbReference>
<evidence type="ECO:0000256" key="5">
    <source>
        <dbReference type="ARBA" id="ARBA00022989"/>
    </source>
</evidence>
<feature type="transmembrane region" description="Helical" evidence="9">
    <location>
        <begin position="509"/>
        <end position="535"/>
    </location>
</feature>
<dbReference type="InterPro" id="IPR003663">
    <property type="entry name" value="Sugar/inositol_transpt"/>
</dbReference>
<organism evidence="11 12">
    <name type="scientific">Sodiomyces alkalinus (strain CBS 110278 / VKM F-3762 / F11)</name>
    <name type="common">Alkaliphilic filamentous fungus</name>
    <dbReference type="NCBI Taxonomy" id="1314773"/>
    <lineage>
        <taxon>Eukaryota</taxon>
        <taxon>Fungi</taxon>
        <taxon>Dikarya</taxon>
        <taxon>Ascomycota</taxon>
        <taxon>Pezizomycotina</taxon>
        <taxon>Sordariomycetes</taxon>
        <taxon>Hypocreomycetidae</taxon>
        <taxon>Glomerellales</taxon>
        <taxon>Plectosphaerellaceae</taxon>
        <taxon>Sodiomyces</taxon>
    </lineage>
</organism>
<dbReference type="PANTHER" id="PTHR48020">
    <property type="entry name" value="PROTON MYO-INOSITOL COTRANSPORTER"/>
    <property type="match status" value="1"/>
</dbReference>
<keyword evidence="5 9" id="KW-1133">Transmembrane helix</keyword>
<dbReference type="NCBIfam" id="TIGR00879">
    <property type="entry name" value="SP"/>
    <property type="match status" value="1"/>
</dbReference>
<evidence type="ECO:0000256" key="4">
    <source>
        <dbReference type="ARBA" id="ARBA00022692"/>
    </source>
</evidence>
<feature type="transmembrane region" description="Helical" evidence="9">
    <location>
        <begin position="351"/>
        <end position="370"/>
    </location>
</feature>
<evidence type="ECO:0000256" key="2">
    <source>
        <dbReference type="ARBA" id="ARBA00010992"/>
    </source>
</evidence>
<dbReference type="GO" id="GO:1904679">
    <property type="term" value="P:myo-inositol import across plasma membrane"/>
    <property type="evidence" value="ECO:0007669"/>
    <property type="project" value="TreeGrafter"/>
</dbReference>
<evidence type="ECO:0000313" key="11">
    <source>
        <dbReference type="EMBL" id="ROT43294.1"/>
    </source>
</evidence>
<dbReference type="InterPro" id="IPR020846">
    <property type="entry name" value="MFS_dom"/>
</dbReference>
<evidence type="ECO:0000313" key="12">
    <source>
        <dbReference type="Proteomes" id="UP000272025"/>
    </source>
</evidence>
<dbReference type="PROSITE" id="PS50850">
    <property type="entry name" value="MFS"/>
    <property type="match status" value="1"/>
</dbReference>
<accession>A0A3N2Q950</accession>
<feature type="transmembrane region" description="Helical" evidence="9">
    <location>
        <begin position="146"/>
        <end position="165"/>
    </location>
</feature>
<dbReference type="Proteomes" id="UP000272025">
    <property type="component" value="Unassembled WGS sequence"/>
</dbReference>
<feature type="domain" description="Major facilitator superfamily (MFS) profile" evidence="10">
    <location>
        <begin position="77"/>
        <end position="569"/>
    </location>
</feature>
<dbReference type="PANTHER" id="PTHR48020:SF12">
    <property type="entry name" value="PROTON MYO-INOSITOL COTRANSPORTER"/>
    <property type="match status" value="1"/>
</dbReference>
<evidence type="ECO:0000256" key="9">
    <source>
        <dbReference type="SAM" id="Phobius"/>
    </source>
</evidence>
<dbReference type="Gene3D" id="1.20.1250.20">
    <property type="entry name" value="MFS general substrate transporter like domains"/>
    <property type="match status" value="2"/>
</dbReference>
<dbReference type="InterPro" id="IPR050814">
    <property type="entry name" value="Myo-inositol_Transporter"/>
</dbReference>
<feature type="transmembrane region" description="Helical" evidence="9">
    <location>
        <begin position="72"/>
        <end position="98"/>
    </location>
</feature>
<comment type="subcellular location">
    <subcellularLocation>
        <location evidence="1">Membrane</location>
        <topology evidence="1">Multi-pass membrane protein</topology>
    </subcellularLocation>
</comment>
<dbReference type="PROSITE" id="PS00216">
    <property type="entry name" value="SUGAR_TRANSPORT_1"/>
    <property type="match status" value="2"/>
</dbReference>
<feature type="region of interest" description="Disordered" evidence="8">
    <location>
        <begin position="435"/>
        <end position="471"/>
    </location>
</feature>
<dbReference type="InterPro" id="IPR036259">
    <property type="entry name" value="MFS_trans_sf"/>
</dbReference>
<feature type="transmembrane region" description="Helical" evidence="9">
    <location>
        <begin position="403"/>
        <end position="425"/>
    </location>
</feature>
<dbReference type="OrthoDB" id="6339427at2759"/>
<evidence type="ECO:0000259" key="10">
    <source>
        <dbReference type="PROSITE" id="PS50850"/>
    </source>
</evidence>
<dbReference type="InterPro" id="IPR005829">
    <property type="entry name" value="Sugar_transporter_CS"/>
</dbReference>
<dbReference type="GO" id="GO:0005366">
    <property type="term" value="F:myo-inositol:proton symporter activity"/>
    <property type="evidence" value="ECO:0007669"/>
    <property type="project" value="TreeGrafter"/>
</dbReference>
<dbReference type="InterPro" id="IPR005828">
    <property type="entry name" value="MFS_sugar_transport-like"/>
</dbReference>
<feature type="transmembrane region" description="Helical" evidence="9">
    <location>
        <begin position="477"/>
        <end position="497"/>
    </location>
</feature>
<dbReference type="Pfam" id="PF00083">
    <property type="entry name" value="Sugar_tr"/>
    <property type="match status" value="2"/>
</dbReference>
<dbReference type="GeneID" id="39583232"/>